<dbReference type="OrthoDB" id="1939479at2759"/>
<dbReference type="GO" id="GO:0016929">
    <property type="term" value="F:deSUMOylase activity"/>
    <property type="evidence" value="ECO:0007669"/>
    <property type="project" value="TreeGrafter"/>
</dbReference>
<dbReference type="InParanoid" id="A0A1J7IJV7"/>
<dbReference type="PANTHER" id="PTHR12606">
    <property type="entry name" value="SENTRIN/SUMO-SPECIFIC PROTEASE"/>
    <property type="match status" value="1"/>
</dbReference>
<evidence type="ECO:0000256" key="1">
    <source>
        <dbReference type="ARBA" id="ARBA00005234"/>
    </source>
</evidence>
<dbReference type="PROSITE" id="PS50600">
    <property type="entry name" value="ULP_PROTEASE"/>
    <property type="match status" value="1"/>
</dbReference>
<dbReference type="GO" id="GO:0016926">
    <property type="term" value="P:protein desumoylation"/>
    <property type="evidence" value="ECO:0007669"/>
    <property type="project" value="TreeGrafter"/>
</dbReference>
<dbReference type="EMBL" id="KV875099">
    <property type="protein sequence ID" value="OIW27758.1"/>
    <property type="molecule type" value="Genomic_DNA"/>
</dbReference>
<comment type="similarity">
    <text evidence="1">Belongs to the peptidase C48 family.</text>
</comment>
<organism evidence="7 8">
    <name type="scientific">Coniochaeta ligniaria NRRL 30616</name>
    <dbReference type="NCBI Taxonomy" id="1408157"/>
    <lineage>
        <taxon>Eukaryota</taxon>
        <taxon>Fungi</taxon>
        <taxon>Dikarya</taxon>
        <taxon>Ascomycota</taxon>
        <taxon>Pezizomycotina</taxon>
        <taxon>Sordariomycetes</taxon>
        <taxon>Sordariomycetidae</taxon>
        <taxon>Coniochaetales</taxon>
        <taxon>Coniochaetaceae</taxon>
        <taxon>Coniochaeta</taxon>
    </lineage>
</organism>
<dbReference type="GO" id="GO:0006508">
    <property type="term" value="P:proteolysis"/>
    <property type="evidence" value="ECO:0007669"/>
    <property type="project" value="UniProtKB-KW"/>
</dbReference>
<evidence type="ECO:0000256" key="3">
    <source>
        <dbReference type="ARBA" id="ARBA00022801"/>
    </source>
</evidence>
<protein>
    <submittedName>
        <fullName evidence="7">Cysteine proteinase</fullName>
    </submittedName>
</protein>
<dbReference type="Pfam" id="PF02902">
    <property type="entry name" value="Peptidase_C48"/>
    <property type="match status" value="1"/>
</dbReference>
<dbReference type="AlphaFoldDB" id="A0A1J7IJV7"/>
<proteinExistence type="inferred from homology"/>
<keyword evidence="4" id="KW-0788">Thiol protease</keyword>
<evidence type="ECO:0000256" key="5">
    <source>
        <dbReference type="SAM" id="MobiDB-lite"/>
    </source>
</evidence>
<dbReference type="Gene3D" id="3.40.395.10">
    <property type="entry name" value="Adenoviral Proteinase, Chain A"/>
    <property type="match status" value="1"/>
</dbReference>
<evidence type="ECO:0000313" key="8">
    <source>
        <dbReference type="Proteomes" id="UP000182658"/>
    </source>
</evidence>
<reference evidence="7 8" key="1">
    <citation type="submission" date="2016-10" db="EMBL/GenBank/DDBJ databases">
        <title>Draft genome sequence of Coniochaeta ligniaria NRRL30616, a lignocellulolytic fungus for bioabatement of inhibitors in plant biomass hydrolysates.</title>
        <authorList>
            <consortium name="DOE Joint Genome Institute"/>
            <person name="Jimenez D.J."/>
            <person name="Hector R.E."/>
            <person name="Riley R."/>
            <person name="Sun H."/>
            <person name="Grigoriev I.V."/>
            <person name="Van Elsas J.D."/>
            <person name="Nichols N.N."/>
        </authorList>
    </citation>
    <scope>NUCLEOTIDE SEQUENCE [LARGE SCALE GENOMIC DNA]</scope>
    <source>
        <strain evidence="7 8">NRRL 30616</strain>
    </source>
</reference>
<dbReference type="STRING" id="1408157.A0A1J7IJV7"/>
<dbReference type="Proteomes" id="UP000182658">
    <property type="component" value="Unassembled WGS sequence"/>
</dbReference>
<accession>A0A1J7IJV7</accession>
<feature type="region of interest" description="Disordered" evidence="5">
    <location>
        <begin position="213"/>
        <end position="241"/>
    </location>
</feature>
<name>A0A1J7IJV7_9PEZI</name>
<gene>
    <name evidence="7" type="ORF">CONLIGDRAFT_449816</name>
</gene>
<feature type="domain" description="Ubiquitin-like protease family profile" evidence="6">
    <location>
        <begin position="562"/>
        <end position="732"/>
    </location>
</feature>
<keyword evidence="8" id="KW-1185">Reference proteome</keyword>
<feature type="region of interest" description="Disordered" evidence="5">
    <location>
        <begin position="461"/>
        <end position="508"/>
    </location>
</feature>
<dbReference type="InterPro" id="IPR003653">
    <property type="entry name" value="Peptidase_C48_C"/>
</dbReference>
<evidence type="ECO:0000256" key="4">
    <source>
        <dbReference type="ARBA" id="ARBA00022807"/>
    </source>
</evidence>
<keyword evidence="3" id="KW-0378">Hydrolase</keyword>
<evidence type="ECO:0000313" key="7">
    <source>
        <dbReference type="EMBL" id="OIW27758.1"/>
    </source>
</evidence>
<dbReference type="PANTHER" id="PTHR12606:SF141">
    <property type="entry name" value="GH15225P-RELATED"/>
    <property type="match status" value="1"/>
</dbReference>
<dbReference type="GO" id="GO:0005634">
    <property type="term" value="C:nucleus"/>
    <property type="evidence" value="ECO:0007669"/>
    <property type="project" value="TreeGrafter"/>
</dbReference>
<evidence type="ECO:0000256" key="2">
    <source>
        <dbReference type="ARBA" id="ARBA00022670"/>
    </source>
</evidence>
<sequence>MTSRMKKSTLQSWERSSLNLAQMVEEVYGNEKLISKLKKKFGPRPPKNLRGYWTSDQREAARDARNFLLRLLWSEGENEIQVGMKLAITKVVADMDAIYKQDIPISLVDFPGKYDLCMPGEWPPEILEEVPIEDVYIQPIIELQAPSRETPRLVIPARPLVLTRPVPRASPSTPLPVLPARSILKPETISFDFTPEAPRPNIRFSEDILSFRSPRHKPLRTSTPKPVKASRVEKKSRPSKQTQELWAQFISDIHDGRVKQTHGVQKIPLERPEDQTMSEACGGRSECKDSITGEMKSVAGRTKYEEFLDHTREELFKGGWVIRPTTDSPRPPYDGTMTPGLPGSRVNHDGIMVNEFTAARLRKKAMEEEASRPIRFARLPPKPASPKAAKTAEDVKRERDLLLHDLEVNTEGDLVRPSIILPDSELPIAIKKLHGLHIDRQLQEEAQAGEERHRAELARQFEEEKRRREAEERRKAEEERRRREEEERREAEERRRVQEVAAARSREEERVREAARRRAVLGLRRPTRAIITPLSDEWRSRVSRIGSGGEGVQLAKTPEGQALTKRDFVEKLLPPTAWLNDNVIIGSIQHIGDLVNNKSGATKENPRCATFTSYFWPRLETVGPGSCGRMMRRAGVRKDNFKQIETILIPICSGNHWTLAVVLPQKGAVLHMDSLRGGRGNPSVTSKILEWVKTTLAEDFVASEWSAIDIDGPAQTNGWDCGVFTIMNGLCMALGLDPKESYAAGQLRTARSMLAAILLGEGFKGDFALVGV</sequence>
<dbReference type="InterPro" id="IPR038765">
    <property type="entry name" value="Papain-like_cys_pep_sf"/>
</dbReference>
<keyword evidence="2" id="KW-0645">Protease</keyword>
<evidence type="ECO:0000259" key="6">
    <source>
        <dbReference type="PROSITE" id="PS50600"/>
    </source>
</evidence>
<dbReference type="SUPFAM" id="SSF54001">
    <property type="entry name" value="Cysteine proteinases"/>
    <property type="match status" value="1"/>
</dbReference>